<dbReference type="Gene3D" id="3.60.10.10">
    <property type="entry name" value="Endonuclease/exonuclease/phosphatase"/>
    <property type="match status" value="1"/>
</dbReference>
<dbReference type="InterPro" id="IPR036691">
    <property type="entry name" value="Endo/exonu/phosph_ase_sf"/>
</dbReference>
<dbReference type="SUPFAM" id="SSF56219">
    <property type="entry name" value="DNase I-like"/>
    <property type="match status" value="1"/>
</dbReference>
<gene>
    <name evidence="1" type="ORF">OCBIM_22015496mg</name>
</gene>
<name>A0A0L8HG34_OCTBM</name>
<reference evidence="1" key="1">
    <citation type="submission" date="2015-07" db="EMBL/GenBank/DDBJ databases">
        <title>MeaNS - Measles Nucleotide Surveillance Program.</title>
        <authorList>
            <person name="Tran T."/>
            <person name="Druce J."/>
        </authorList>
    </citation>
    <scope>NUCLEOTIDE SEQUENCE</scope>
    <source>
        <strain evidence="1">UCB-OBI-ISO-001</strain>
        <tissue evidence="1">Gonad</tissue>
    </source>
</reference>
<evidence type="ECO:0008006" key="2">
    <source>
        <dbReference type="Google" id="ProtNLM"/>
    </source>
</evidence>
<accession>A0A0L8HG34</accession>
<dbReference type="EMBL" id="KQ418263">
    <property type="protein sequence ID" value="KOF88094.1"/>
    <property type="molecule type" value="Genomic_DNA"/>
</dbReference>
<organism evidence="1">
    <name type="scientific">Octopus bimaculoides</name>
    <name type="common">California two-spotted octopus</name>
    <dbReference type="NCBI Taxonomy" id="37653"/>
    <lineage>
        <taxon>Eukaryota</taxon>
        <taxon>Metazoa</taxon>
        <taxon>Spiralia</taxon>
        <taxon>Lophotrochozoa</taxon>
        <taxon>Mollusca</taxon>
        <taxon>Cephalopoda</taxon>
        <taxon>Coleoidea</taxon>
        <taxon>Octopodiformes</taxon>
        <taxon>Octopoda</taxon>
        <taxon>Incirrata</taxon>
        <taxon>Octopodidae</taxon>
        <taxon>Octopus</taxon>
    </lineage>
</organism>
<dbReference type="AlphaFoldDB" id="A0A0L8HG34"/>
<protein>
    <recommendedName>
        <fullName evidence="2">Endonuclease/exonuclease/phosphatase domain-containing protein</fullName>
    </recommendedName>
</protein>
<evidence type="ECO:0000313" key="1">
    <source>
        <dbReference type="EMBL" id="KOF88094.1"/>
    </source>
</evidence>
<dbReference type="OrthoDB" id="297496at2759"/>
<proteinExistence type="predicted"/>
<sequence>MESAYGYTIFWKGLPKGQRRESGVGFALKNTLVSSIAELPSGISDRIMSCRIKLIKGRFLTVVSIYAPTMSHSEETVGQFYDNLARLLRKLHHLKNCLIL</sequence>